<keyword evidence="3" id="KW-1185">Reference proteome</keyword>
<evidence type="ECO:0000313" key="2">
    <source>
        <dbReference type="EMBL" id="KAK3222122.1"/>
    </source>
</evidence>
<name>A0AAE0AQF4_9ROSI</name>
<dbReference type="PANTHER" id="PTHR31286:SF180">
    <property type="entry name" value="OS10G0362600 PROTEIN"/>
    <property type="match status" value="1"/>
</dbReference>
<dbReference type="PANTHER" id="PTHR31286">
    <property type="entry name" value="GLYCINE-RICH CELL WALL STRUCTURAL PROTEIN 1.8-LIKE"/>
    <property type="match status" value="1"/>
</dbReference>
<dbReference type="InterPro" id="IPR040256">
    <property type="entry name" value="At4g02000-like"/>
</dbReference>
<accession>A0AAE0AQF4</accession>
<dbReference type="EMBL" id="JANJYJ010000003">
    <property type="protein sequence ID" value="KAK3222122.1"/>
    <property type="molecule type" value="Genomic_DNA"/>
</dbReference>
<dbReference type="InterPro" id="IPR025558">
    <property type="entry name" value="DUF4283"/>
</dbReference>
<protein>
    <recommendedName>
        <fullName evidence="1">DUF4283 domain-containing protein</fullName>
    </recommendedName>
</protein>
<dbReference type="Proteomes" id="UP001281410">
    <property type="component" value="Unassembled WGS sequence"/>
</dbReference>
<dbReference type="Pfam" id="PF14111">
    <property type="entry name" value="DUF4283"/>
    <property type="match status" value="1"/>
</dbReference>
<comment type="caution">
    <text evidence="2">The sequence shown here is derived from an EMBL/GenBank/DDBJ whole genome shotgun (WGS) entry which is preliminary data.</text>
</comment>
<organism evidence="2 3">
    <name type="scientific">Dipteronia sinensis</name>
    <dbReference type="NCBI Taxonomy" id="43782"/>
    <lineage>
        <taxon>Eukaryota</taxon>
        <taxon>Viridiplantae</taxon>
        <taxon>Streptophyta</taxon>
        <taxon>Embryophyta</taxon>
        <taxon>Tracheophyta</taxon>
        <taxon>Spermatophyta</taxon>
        <taxon>Magnoliopsida</taxon>
        <taxon>eudicotyledons</taxon>
        <taxon>Gunneridae</taxon>
        <taxon>Pentapetalae</taxon>
        <taxon>rosids</taxon>
        <taxon>malvids</taxon>
        <taxon>Sapindales</taxon>
        <taxon>Sapindaceae</taxon>
        <taxon>Hippocastanoideae</taxon>
        <taxon>Acereae</taxon>
        <taxon>Dipteronia</taxon>
    </lineage>
</organism>
<reference evidence="2" key="1">
    <citation type="journal article" date="2023" name="Plant J.">
        <title>Genome sequences and population genomics provide insights into the demographic history, inbreeding, and mutation load of two 'living fossil' tree species of Dipteronia.</title>
        <authorList>
            <person name="Feng Y."/>
            <person name="Comes H.P."/>
            <person name="Chen J."/>
            <person name="Zhu S."/>
            <person name="Lu R."/>
            <person name="Zhang X."/>
            <person name="Li P."/>
            <person name="Qiu J."/>
            <person name="Olsen K.M."/>
            <person name="Qiu Y."/>
        </authorList>
    </citation>
    <scope>NUCLEOTIDE SEQUENCE</scope>
    <source>
        <strain evidence="2">NBL</strain>
    </source>
</reference>
<gene>
    <name evidence="2" type="ORF">Dsin_009147</name>
</gene>
<evidence type="ECO:0000313" key="3">
    <source>
        <dbReference type="Proteomes" id="UP001281410"/>
    </source>
</evidence>
<proteinExistence type="predicted"/>
<sequence length="129" mass="14441">MSEAEIAKLYENLSLTDKDGAVLELTEEARVEGIKDVDKCLVKKVLSGKKVNREAFKGIINQIWNSLGQVEVELVGDNLFMFYFSYGEDRNLVLQRGPWHFGNSLIVLEKPVGSGNISNLSFNKADFSI</sequence>
<feature type="domain" description="DUF4283" evidence="1">
    <location>
        <begin position="37"/>
        <end position="110"/>
    </location>
</feature>
<evidence type="ECO:0000259" key="1">
    <source>
        <dbReference type="Pfam" id="PF14111"/>
    </source>
</evidence>
<dbReference type="AlphaFoldDB" id="A0AAE0AQF4"/>